<dbReference type="EMBL" id="HBUE01150896">
    <property type="protein sequence ID" value="CAG6505125.1"/>
    <property type="molecule type" value="Transcribed_RNA"/>
</dbReference>
<accession>A0A8D8GEY2</accession>
<proteinExistence type="predicted"/>
<reference evidence="1" key="1">
    <citation type="submission" date="2021-05" db="EMBL/GenBank/DDBJ databases">
        <authorList>
            <person name="Alioto T."/>
            <person name="Alioto T."/>
            <person name="Gomez Garrido J."/>
        </authorList>
    </citation>
    <scope>NUCLEOTIDE SEQUENCE</scope>
</reference>
<dbReference type="EMBL" id="HBUE01255876">
    <property type="protein sequence ID" value="CAG6556421.1"/>
    <property type="molecule type" value="Transcribed_RNA"/>
</dbReference>
<organism evidence="1">
    <name type="scientific">Culex pipiens</name>
    <name type="common">House mosquito</name>
    <dbReference type="NCBI Taxonomy" id="7175"/>
    <lineage>
        <taxon>Eukaryota</taxon>
        <taxon>Metazoa</taxon>
        <taxon>Ecdysozoa</taxon>
        <taxon>Arthropoda</taxon>
        <taxon>Hexapoda</taxon>
        <taxon>Insecta</taxon>
        <taxon>Pterygota</taxon>
        <taxon>Neoptera</taxon>
        <taxon>Endopterygota</taxon>
        <taxon>Diptera</taxon>
        <taxon>Nematocera</taxon>
        <taxon>Culicoidea</taxon>
        <taxon>Culicidae</taxon>
        <taxon>Culicinae</taxon>
        <taxon>Culicini</taxon>
        <taxon>Culex</taxon>
        <taxon>Culex</taxon>
    </lineage>
</organism>
<protein>
    <submittedName>
        <fullName evidence="1">(northern house mosquito) hypothetical protein</fullName>
    </submittedName>
</protein>
<name>A0A8D8GEY2_CULPI</name>
<dbReference type="AlphaFoldDB" id="A0A8D8GEY2"/>
<sequence length="101" mass="11820">MPHPLTFPDLKNFDFNPEIFNKYRKNPYNVVTPCKCDNLPKGILVRGRFVTLTFTSTVYIFDYNSGFRQQNSTKAKRGCYCLHFSEHQKATYGRMARSLQV</sequence>
<evidence type="ECO:0000313" key="1">
    <source>
        <dbReference type="EMBL" id="CAG6505125.1"/>
    </source>
</evidence>